<dbReference type="Gene3D" id="1.20.1250.20">
    <property type="entry name" value="MFS general substrate transporter like domains"/>
    <property type="match status" value="1"/>
</dbReference>
<evidence type="ECO:0000256" key="1">
    <source>
        <dbReference type="ARBA" id="ARBA00004651"/>
    </source>
</evidence>
<comment type="caution">
    <text evidence="9">The sequence shown here is derived from an EMBL/GenBank/DDBJ whole genome shotgun (WGS) entry which is preliminary data.</text>
</comment>
<dbReference type="Proteomes" id="UP000646776">
    <property type="component" value="Unassembled WGS sequence"/>
</dbReference>
<reference evidence="9" key="2">
    <citation type="submission" date="2020-09" db="EMBL/GenBank/DDBJ databases">
        <authorList>
            <person name="Sun Q."/>
            <person name="Ohkuma M."/>
        </authorList>
    </citation>
    <scope>NUCLEOTIDE SEQUENCE</scope>
    <source>
        <strain evidence="9">JCM 4125</strain>
    </source>
</reference>
<evidence type="ECO:0000256" key="7">
    <source>
        <dbReference type="SAM" id="Phobius"/>
    </source>
</evidence>
<dbReference type="GO" id="GO:0005886">
    <property type="term" value="C:plasma membrane"/>
    <property type="evidence" value="ECO:0007669"/>
    <property type="project" value="UniProtKB-SubCell"/>
</dbReference>
<feature type="transmembrane region" description="Helical" evidence="7">
    <location>
        <begin position="21"/>
        <end position="44"/>
    </location>
</feature>
<evidence type="ECO:0000313" key="10">
    <source>
        <dbReference type="Proteomes" id="UP000646776"/>
    </source>
</evidence>
<dbReference type="InterPro" id="IPR005828">
    <property type="entry name" value="MFS_sugar_transport-like"/>
</dbReference>
<proteinExistence type="inferred from homology"/>
<evidence type="ECO:0000256" key="4">
    <source>
        <dbReference type="ARBA" id="ARBA00022692"/>
    </source>
</evidence>
<keyword evidence="5 7" id="KW-1133">Transmembrane helix</keyword>
<keyword evidence="3" id="KW-0813">Transport</keyword>
<evidence type="ECO:0000256" key="2">
    <source>
        <dbReference type="ARBA" id="ARBA00010992"/>
    </source>
</evidence>
<feature type="domain" description="Major facilitator superfamily (MFS) profile" evidence="8">
    <location>
        <begin position="1"/>
        <end position="78"/>
    </location>
</feature>
<gene>
    <name evidence="9" type="ORF">GCM10010226_80140</name>
</gene>
<evidence type="ECO:0000256" key="5">
    <source>
        <dbReference type="ARBA" id="ARBA00022989"/>
    </source>
</evidence>
<protein>
    <recommendedName>
        <fullName evidence="8">Major facilitator superfamily (MFS) profile domain-containing protein</fullName>
    </recommendedName>
</protein>
<dbReference type="Pfam" id="PF00083">
    <property type="entry name" value="Sugar_tr"/>
    <property type="match status" value="1"/>
</dbReference>
<dbReference type="InterPro" id="IPR050820">
    <property type="entry name" value="MFS_Sugar_Transporter"/>
</dbReference>
<dbReference type="InterPro" id="IPR020846">
    <property type="entry name" value="MFS_dom"/>
</dbReference>
<evidence type="ECO:0000256" key="6">
    <source>
        <dbReference type="ARBA" id="ARBA00023136"/>
    </source>
</evidence>
<keyword evidence="6 7" id="KW-0472">Membrane</keyword>
<evidence type="ECO:0000259" key="8">
    <source>
        <dbReference type="PROSITE" id="PS50850"/>
    </source>
</evidence>
<feature type="transmembrane region" description="Helical" evidence="7">
    <location>
        <begin position="50"/>
        <end position="71"/>
    </location>
</feature>
<dbReference type="SUPFAM" id="SSF103473">
    <property type="entry name" value="MFS general substrate transporter"/>
    <property type="match status" value="1"/>
</dbReference>
<organism evidence="9 10">
    <name type="scientific">Streptomyces phaeofaciens</name>
    <dbReference type="NCBI Taxonomy" id="68254"/>
    <lineage>
        <taxon>Bacteria</taxon>
        <taxon>Bacillati</taxon>
        <taxon>Actinomycetota</taxon>
        <taxon>Actinomycetes</taxon>
        <taxon>Kitasatosporales</taxon>
        <taxon>Streptomycetaceae</taxon>
        <taxon>Streptomyces</taxon>
    </lineage>
</organism>
<sequence>MQGRIATVFWLMLSEIFPLRLRGLAMGTAVLGTWMADFLVTLAFPPLIDAVGGTTFLLFAAVNAATFLSYVRTVPETRGRSMEAIESHFRERSAA</sequence>
<dbReference type="GO" id="GO:1904659">
    <property type="term" value="P:D-glucose transmembrane transport"/>
    <property type="evidence" value="ECO:0007669"/>
    <property type="project" value="TreeGrafter"/>
</dbReference>
<comment type="subcellular location">
    <subcellularLocation>
        <location evidence="1">Cell membrane</location>
        <topology evidence="1">Multi-pass membrane protein</topology>
    </subcellularLocation>
</comment>
<evidence type="ECO:0000313" key="9">
    <source>
        <dbReference type="EMBL" id="GGT89982.1"/>
    </source>
</evidence>
<reference evidence="9" key="1">
    <citation type="journal article" date="2014" name="Int. J. Syst. Evol. Microbiol.">
        <title>Complete genome sequence of Corynebacterium casei LMG S-19264T (=DSM 44701T), isolated from a smear-ripened cheese.</title>
        <authorList>
            <consortium name="US DOE Joint Genome Institute (JGI-PGF)"/>
            <person name="Walter F."/>
            <person name="Albersmeier A."/>
            <person name="Kalinowski J."/>
            <person name="Ruckert C."/>
        </authorList>
    </citation>
    <scope>NUCLEOTIDE SEQUENCE</scope>
    <source>
        <strain evidence="9">JCM 4125</strain>
    </source>
</reference>
<dbReference type="EMBL" id="BMSA01000037">
    <property type="protein sequence ID" value="GGT89982.1"/>
    <property type="molecule type" value="Genomic_DNA"/>
</dbReference>
<comment type="similarity">
    <text evidence="2">Belongs to the major facilitator superfamily. Sugar transporter (TC 2.A.1.1) family.</text>
</comment>
<dbReference type="InterPro" id="IPR036259">
    <property type="entry name" value="MFS_trans_sf"/>
</dbReference>
<name>A0A918HQI9_9ACTN</name>
<evidence type="ECO:0000256" key="3">
    <source>
        <dbReference type="ARBA" id="ARBA00022448"/>
    </source>
</evidence>
<dbReference type="PANTHER" id="PTHR48023">
    <property type="entry name" value="D-XYLOSE-PROTON SYMPORTER-LIKE 2"/>
    <property type="match status" value="1"/>
</dbReference>
<dbReference type="PANTHER" id="PTHR48023:SF4">
    <property type="entry name" value="D-XYLOSE-PROTON SYMPORTER-LIKE 2"/>
    <property type="match status" value="1"/>
</dbReference>
<dbReference type="AlphaFoldDB" id="A0A918HQI9"/>
<accession>A0A918HQI9</accession>
<dbReference type="PROSITE" id="PS50850">
    <property type="entry name" value="MFS"/>
    <property type="match status" value="1"/>
</dbReference>
<dbReference type="GO" id="GO:0022857">
    <property type="term" value="F:transmembrane transporter activity"/>
    <property type="evidence" value="ECO:0007669"/>
    <property type="project" value="InterPro"/>
</dbReference>
<keyword evidence="10" id="KW-1185">Reference proteome</keyword>
<keyword evidence="4 7" id="KW-0812">Transmembrane</keyword>